<reference evidence="2" key="1">
    <citation type="submission" date="2019-10" db="EMBL/GenBank/DDBJ databases">
        <authorList>
            <person name="Soares A.E.R."/>
            <person name="Aleixo A."/>
            <person name="Schneider P."/>
            <person name="Miyaki C.Y."/>
            <person name="Schneider M.P."/>
            <person name="Mello C."/>
            <person name="Vasconcelos A.T.R."/>
        </authorList>
    </citation>
    <scope>NUCLEOTIDE SEQUENCE</scope>
    <source>
        <tissue evidence="2">Muscle</tissue>
    </source>
</reference>
<organism evidence="2 3">
    <name type="scientific">Willisornis vidua</name>
    <name type="common">Xingu scale-backed antbird</name>
    <dbReference type="NCBI Taxonomy" id="1566151"/>
    <lineage>
        <taxon>Eukaryota</taxon>
        <taxon>Metazoa</taxon>
        <taxon>Chordata</taxon>
        <taxon>Craniata</taxon>
        <taxon>Vertebrata</taxon>
        <taxon>Euteleostomi</taxon>
        <taxon>Archelosauria</taxon>
        <taxon>Archosauria</taxon>
        <taxon>Dinosauria</taxon>
        <taxon>Saurischia</taxon>
        <taxon>Theropoda</taxon>
        <taxon>Coelurosauria</taxon>
        <taxon>Aves</taxon>
        <taxon>Neognathae</taxon>
        <taxon>Neoaves</taxon>
        <taxon>Telluraves</taxon>
        <taxon>Australaves</taxon>
        <taxon>Passeriformes</taxon>
        <taxon>Thamnophilidae</taxon>
        <taxon>Willisornis</taxon>
    </lineage>
</organism>
<dbReference type="Proteomes" id="UP001145742">
    <property type="component" value="Unassembled WGS sequence"/>
</dbReference>
<feature type="compositionally biased region" description="Basic and acidic residues" evidence="1">
    <location>
        <begin position="257"/>
        <end position="273"/>
    </location>
</feature>
<evidence type="ECO:0000313" key="2">
    <source>
        <dbReference type="EMBL" id="KAJ7420440.1"/>
    </source>
</evidence>
<proteinExistence type="predicted"/>
<sequence>MQFSALCWGLASAYRLAMDHSQRVEAKTGNENIPSKTHDVPVQPIESGVQTQQKDTAVSETEAQATNQEVNAVPTTTSDVPIPSTGGGVQTQHEANAVSETQTQAEFNTAPACSVGTETQAANVEVAISTKSTETAVITIAPIKKKKAWTKETAEPTDPSPQLERVGEEEGEEEEGPIPSTLEVADEGATVRDERAAVMDEGAAVRDEEMAVMMEGAMAREERVVTIEEGAAAREGEVVTRHGAHLMGLGTHAKELGVRPKESRGASKERKETVQVTQGRTSLNDMYPDCIFRFPQDVKRRSTHLHQPEEEPFLPLQM</sequence>
<comment type="caution">
    <text evidence="2">The sequence shown here is derived from an EMBL/GenBank/DDBJ whole genome shotgun (WGS) entry which is preliminary data.</text>
</comment>
<keyword evidence="3" id="KW-1185">Reference proteome</keyword>
<protein>
    <submittedName>
        <fullName evidence="2">Uncharacterized protein</fullName>
    </submittedName>
</protein>
<feature type="region of interest" description="Disordered" evidence="1">
    <location>
        <begin position="146"/>
        <end position="191"/>
    </location>
</feature>
<accession>A0ABQ9DEG3</accession>
<feature type="region of interest" description="Disordered" evidence="1">
    <location>
        <begin position="257"/>
        <end position="278"/>
    </location>
</feature>
<dbReference type="EMBL" id="WHWB01033341">
    <property type="protein sequence ID" value="KAJ7420440.1"/>
    <property type="molecule type" value="Genomic_DNA"/>
</dbReference>
<name>A0ABQ9DEG3_9PASS</name>
<evidence type="ECO:0000256" key="1">
    <source>
        <dbReference type="SAM" id="MobiDB-lite"/>
    </source>
</evidence>
<evidence type="ECO:0000313" key="3">
    <source>
        <dbReference type="Proteomes" id="UP001145742"/>
    </source>
</evidence>
<gene>
    <name evidence="2" type="ORF">WISP_48416</name>
</gene>
<feature type="compositionally biased region" description="Acidic residues" evidence="1">
    <location>
        <begin position="167"/>
        <end position="176"/>
    </location>
</feature>